<sequence>MQALQPRHRLGRQVATFIVAGVSLHEDDLVSGESKVEDAFNFSILMELVHIHNVQFTLSRFSPAIGVRMARMTRIERRRLEGSRAVLEA</sequence>
<dbReference type="AlphaFoldDB" id="A0A6G1JP80"/>
<reference evidence="1" key="1">
    <citation type="journal article" date="2020" name="Stud. Mycol.">
        <title>101 Dothideomycetes genomes: a test case for predicting lifestyles and emergence of pathogens.</title>
        <authorList>
            <person name="Haridas S."/>
            <person name="Albert R."/>
            <person name="Binder M."/>
            <person name="Bloem J."/>
            <person name="Labutti K."/>
            <person name="Salamov A."/>
            <person name="Andreopoulos B."/>
            <person name="Baker S."/>
            <person name="Barry K."/>
            <person name="Bills G."/>
            <person name="Bluhm B."/>
            <person name="Cannon C."/>
            <person name="Castanera R."/>
            <person name="Culley D."/>
            <person name="Daum C."/>
            <person name="Ezra D."/>
            <person name="Gonzalez J."/>
            <person name="Henrissat B."/>
            <person name="Kuo A."/>
            <person name="Liang C."/>
            <person name="Lipzen A."/>
            <person name="Lutzoni F."/>
            <person name="Magnuson J."/>
            <person name="Mondo S."/>
            <person name="Nolan M."/>
            <person name="Ohm R."/>
            <person name="Pangilinan J."/>
            <person name="Park H.-J."/>
            <person name="Ramirez L."/>
            <person name="Alfaro M."/>
            <person name="Sun H."/>
            <person name="Tritt A."/>
            <person name="Yoshinaga Y."/>
            <person name="Zwiers L.-H."/>
            <person name="Turgeon B."/>
            <person name="Goodwin S."/>
            <person name="Spatafora J."/>
            <person name="Crous P."/>
            <person name="Grigoriev I."/>
        </authorList>
    </citation>
    <scope>NUCLEOTIDE SEQUENCE</scope>
    <source>
        <strain evidence="1">CBS 122367</strain>
    </source>
</reference>
<dbReference type="EMBL" id="MU005569">
    <property type="protein sequence ID" value="KAF2691959.1"/>
    <property type="molecule type" value="Genomic_DNA"/>
</dbReference>
<organism evidence="1 2">
    <name type="scientific">Lentithecium fluviatile CBS 122367</name>
    <dbReference type="NCBI Taxonomy" id="1168545"/>
    <lineage>
        <taxon>Eukaryota</taxon>
        <taxon>Fungi</taxon>
        <taxon>Dikarya</taxon>
        <taxon>Ascomycota</taxon>
        <taxon>Pezizomycotina</taxon>
        <taxon>Dothideomycetes</taxon>
        <taxon>Pleosporomycetidae</taxon>
        <taxon>Pleosporales</taxon>
        <taxon>Massarineae</taxon>
        <taxon>Lentitheciaceae</taxon>
        <taxon>Lentithecium</taxon>
    </lineage>
</organism>
<accession>A0A6G1JP80</accession>
<keyword evidence="2" id="KW-1185">Reference proteome</keyword>
<evidence type="ECO:0000313" key="1">
    <source>
        <dbReference type="EMBL" id="KAF2691959.1"/>
    </source>
</evidence>
<name>A0A6G1JP80_9PLEO</name>
<gene>
    <name evidence="1" type="ORF">K458DRAFT_8209</name>
</gene>
<proteinExistence type="predicted"/>
<evidence type="ECO:0000313" key="2">
    <source>
        <dbReference type="Proteomes" id="UP000799291"/>
    </source>
</evidence>
<dbReference type="Proteomes" id="UP000799291">
    <property type="component" value="Unassembled WGS sequence"/>
</dbReference>
<protein>
    <submittedName>
        <fullName evidence="1">Uncharacterized protein</fullName>
    </submittedName>
</protein>